<dbReference type="InterPro" id="IPR000971">
    <property type="entry name" value="Globin"/>
</dbReference>
<evidence type="ECO:0000256" key="3">
    <source>
        <dbReference type="ARBA" id="ARBA00022617"/>
    </source>
</evidence>
<comment type="similarity">
    <text evidence="8">Belongs to the globin family.</text>
</comment>
<dbReference type="GeneID" id="20232508"/>
<dbReference type="GO" id="GO:0005344">
    <property type="term" value="F:oxygen carrier activity"/>
    <property type="evidence" value="ECO:0007669"/>
    <property type="project" value="UniProtKB-KW"/>
</dbReference>
<proteinExistence type="inferred from homology"/>
<dbReference type="HOGENOM" id="CLU_003827_13_6_1"/>
<dbReference type="CTD" id="20232508"/>
<keyword evidence="4 8" id="KW-0561">Oxygen transport</keyword>
<dbReference type="Proteomes" id="UP000030746">
    <property type="component" value="Unassembled WGS sequence"/>
</dbReference>
<organism evidence="10 11">
    <name type="scientific">Lottia gigantea</name>
    <name type="common">Giant owl limpet</name>
    <dbReference type="NCBI Taxonomy" id="225164"/>
    <lineage>
        <taxon>Eukaryota</taxon>
        <taxon>Metazoa</taxon>
        <taxon>Spiralia</taxon>
        <taxon>Lophotrochozoa</taxon>
        <taxon>Mollusca</taxon>
        <taxon>Gastropoda</taxon>
        <taxon>Patellogastropoda</taxon>
        <taxon>Lottioidea</taxon>
        <taxon>Lottiidae</taxon>
        <taxon>Lottia</taxon>
    </lineage>
</organism>
<dbReference type="PANTHER" id="PTHR46458">
    <property type="entry name" value="BLR2807 PROTEIN"/>
    <property type="match status" value="1"/>
</dbReference>
<keyword evidence="6" id="KW-0408">Iron</keyword>
<evidence type="ECO:0000256" key="4">
    <source>
        <dbReference type="ARBA" id="ARBA00022621"/>
    </source>
</evidence>
<dbReference type="OMA" id="MQRGWET"/>
<evidence type="ECO:0000259" key="9">
    <source>
        <dbReference type="PROSITE" id="PS01033"/>
    </source>
</evidence>
<dbReference type="PANTHER" id="PTHR46458:SF1">
    <property type="entry name" value="GEO09476P1"/>
    <property type="match status" value="1"/>
</dbReference>
<keyword evidence="5" id="KW-0479">Metal-binding</keyword>
<gene>
    <name evidence="10" type="ORF">LOTGIDRAFT_125519</name>
</gene>
<feature type="domain" description="Globin" evidence="9">
    <location>
        <begin position="1"/>
        <end position="118"/>
    </location>
</feature>
<dbReference type="Gene3D" id="1.10.490.10">
    <property type="entry name" value="Globins"/>
    <property type="match status" value="1"/>
</dbReference>
<evidence type="ECO:0000313" key="11">
    <source>
        <dbReference type="Proteomes" id="UP000030746"/>
    </source>
</evidence>
<dbReference type="OrthoDB" id="436496at2759"/>
<dbReference type="AlphaFoldDB" id="V4A1H0"/>
<dbReference type="EMBL" id="KB202620">
    <property type="protein sequence ID" value="ESO88775.1"/>
    <property type="molecule type" value="Genomic_DNA"/>
</dbReference>
<dbReference type="KEGG" id="lgi:LOTGIDRAFT_125519"/>
<dbReference type="InterPro" id="IPR050532">
    <property type="entry name" value="Globin-like_OT"/>
</dbReference>
<dbReference type="InterPro" id="IPR012292">
    <property type="entry name" value="Globin/Proto"/>
</dbReference>
<dbReference type="PROSITE" id="PS01033">
    <property type="entry name" value="GLOBIN"/>
    <property type="match status" value="1"/>
</dbReference>
<dbReference type="GO" id="GO:0046872">
    <property type="term" value="F:metal ion binding"/>
    <property type="evidence" value="ECO:0007669"/>
    <property type="project" value="UniProtKB-KW"/>
</dbReference>
<keyword evidence="2 8" id="KW-0813">Transport</keyword>
<dbReference type="GO" id="GO:0020037">
    <property type="term" value="F:heme binding"/>
    <property type="evidence" value="ECO:0007669"/>
    <property type="project" value="InterPro"/>
</dbReference>
<evidence type="ECO:0000256" key="8">
    <source>
        <dbReference type="RuleBase" id="RU000356"/>
    </source>
</evidence>
<keyword evidence="3 8" id="KW-0349">Heme</keyword>
<protein>
    <recommendedName>
        <fullName evidence="1">Globin</fullName>
    </recommendedName>
    <alternativeName>
        <fullName evidence="7">Myoglobin</fullName>
    </alternativeName>
</protein>
<feature type="non-terminal residue" evidence="10">
    <location>
        <position position="1"/>
    </location>
</feature>
<evidence type="ECO:0000256" key="1">
    <source>
        <dbReference type="ARBA" id="ARBA00013895"/>
    </source>
</evidence>
<dbReference type="InterPro" id="IPR009050">
    <property type="entry name" value="Globin-like_sf"/>
</dbReference>
<sequence>RLFEANPGVKHTFVTFRSVPSKELTNSSLLRAHALRVMTMVDKCVSRLDELDKVEETMKSLGNRHTKYQVMPEHVDLMGPHFVQAIQKCMESEWNKETEDAWYQMFKLMTFYMKEGLKYHEKA</sequence>
<evidence type="ECO:0000256" key="7">
    <source>
        <dbReference type="ARBA" id="ARBA00030087"/>
    </source>
</evidence>
<keyword evidence="11" id="KW-1185">Reference proteome</keyword>
<evidence type="ECO:0000313" key="10">
    <source>
        <dbReference type="EMBL" id="ESO88775.1"/>
    </source>
</evidence>
<dbReference type="RefSeq" id="XP_009060449.1">
    <property type="nucleotide sequence ID" value="XM_009062201.1"/>
</dbReference>
<dbReference type="Pfam" id="PF00042">
    <property type="entry name" value="Globin"/>
    <property type="match status" value="1"/>
</dbReference>
<dbReference type="GO" id="GO:0019825">
    <property type="term" value="F:oxygen binding"/>
    <property type="evidence" value="ECO:0007669"/>
    <property type="project" value="InterPro"/>
</dbReference>
<evidence type="ECO:0000256" key="5">
    <source>
        <dbReference type="ARBA" id="ARBA00022723"/>
    </source>
</evidence>
<dbReference type="SUPFAM" id="SSF46458">
    <property type="entry name" value="Globin-like"/>
    <property type="match status" value="1"/>
</dbReference>
<evidence type="ECO:0000256" key="6">
    <source>
        <dbReference type="ARBA" id="ARBA00023004"/>
    </source>
</evidence>
<accession>V4A1H0</accession>
<name>V4A1H0_LOTGI</name>
<evidence type="ECO:0000256" key="2">
    <source>
        <dbReference type="ARBA" id="ARBA00022448"/>
    </source>
</evidence>
<reference evidence="10 11" key="1">
    <citation type="journal article" date="2013" name="Nature">
        <title>Insights into bilaterian evolution from three spiralian genomes.</title>
        <authorList>
            <person name="Simakov O."/>
            <person name="Marletaz F."/>
            <person name="Cho S.J."/>
            <person name="Edsinger-Gonzales E."/>
            <person name="Havlak P."/>
            <person name="Hellsten U."/>
            <person name="Kuo D.H."/>
            <person name="Larsson T."/>
            <person name="Lv J."/>
            <person name="Arendt D."/>
            <person name="Savage R."/>
            <person name="Osoegawa K."/>
            <person name="de Jong P."/>
            <person name="Grimwood J."/>
            <person name="Chapman J.A."/>
            <person name="Shapiro H."/>
            <person name="Aerts A."/>
            <person name="Otillar R.P."/>
            <person name="Terry A.Y."/>
            <person name="Boore J.L."/>
            <person name="Grigoriev I.V."/>
            <person name="Lindberg D.R."/>
            <person name="Seaver E.C."/>
            <person name="Weisblat D.A."/>
            <person name="Putnam N.H."/>
            <person name="Rokhsar D.S."/>
        </authorList>
    </citation>
    <scope>NUCLEOTIDE SEQUENCE [LARGE SCALE GENOMIC DNA]</scope>
</reference>